<keyword evidence="1" id="KW-0812">Transmembrane</keyword>
<protein>
    <submittedName>
        <fullName evidence="2">DUF3120 domain-containing protein</fullName>
    </submittedName>
</protein>
<dbReference type="AlphaFoldDB" id="A0A846HC50"/>
<evidence type="ECO:0000256" key="1">
    <source>
        <dbReference type="SAM" id="Phobius"/>
    </source>
</evidence>
<feature type="transmembrane region" description="Helical" evidence="1">
    <location>
        <begin position="209"/>
        <end position="227"/>
    </location>
</feature>
<keyword evidence="1" id="KW-1133">Transmembrane helix</keyword>
<accession>A0A846HC50</accession>
<feature type="transmembrane region" description="Helical" evidence="1">
    <location>
        <begin position="234"/>
        <end position="256"/>
    </location>
</feature>
<dbReference type="InterPro" id="IPR021468">
    <property type="entry name" value="DUF3120"/>
</dbReference>
<proteinExistence type="predicted"/>
<feature type="transmembrane region" description="Helical" evidence="1">
    <location>
        <begin position="101"/>
        <end position="122"/>
    </location>
</feature>
<organism evidence="2 3">
    <name type="scientific">Hassallia byssoidea VB512170</name>
    <dbReference type="NCBI Taxonomy" id="1304833"/>
    <lineage>
        <taxon>Bacteria</taxon>
        <taxon>Bacillati</taxon>
        <taxon>Cyanobacteriota</taxon>
        <taxon>Cyanophyceae</taxon>
        <taxon>Nostocales</taxon>
        <taxon>Tolypothrichaceae</taxon>
        <taxon>Hassallia</taxon>
    </lineage>
</organism>
<feature type="transmembrane region" description="Helical" evidence="1">
    <location>
        <begin position="73"/>
        <end position="89"/>
    </location>
</feature>
<sequence length="257" mass="28856">MINNTLSSYAASNPSINALETETVQKSREELETALSLSPSFGVMASSRQGWLVFAAAVFLVSVPVFIEAPLVRSLPLLSFVLTGFWVWLSFRLMSNSATYIWGDLLLGFSWSWLAGSIYWGWLRWEPLWHLPVESIGLPFACWCLMRNWGKVGNWFYFGSLLGTALTDVYFYLVDLMPYWRQIMRVEPALASPILHSAVAQVQTPWGETWALILAVVLLIAGVLPLIKRQRHWYAFSGAVLSTILVDSLFLLAAVAS</sequence>
<comment type="caution">
    <text evidence="2">The sequence shown here is derived from an EMBL/GenBank/DDBJ whole genome shotgun (WGS) entry which is preliminary data.</text>
</comment>
<reference evidence="2 3" key="1">
    <citation type="journal article" date="2015" name="Genome Announc.">
        <title>Draft Genome Sequence of Cyanobacterium Hassallia byssoidea Strain VB512170, Isolated from Monuments in India.</title>
        <authorList>
            <person name="Singh D."/>
            <person name="Chandrababunaidu M.M."/>
            <person name="Panda A."/>
            <person name="Sen D."/>
            <person name="Bhattacharyya S."/>
            <person name="Adhikary S.P."/>
            <person name="Tripathy S."/>
        </authorList>
    </citation>
    <scope>NUCLEOTIDE SEQUENCE [LARGE SCALE GENOMIC DNA]</scope>
    <source>
        <strain evidence="2 3">VB512170</strain>
    </source>
</reference>
<dbReference type="RefSeq" id="WP_039752474.1">
    <property type="nucleotide sequence ID" value="NZ_JTCM02000035.1"/>
</dbReference>
<evidence type="ECO:0000313" key="3">
    <source>
        <dbReference type="Proteomes" id="UP000031549"/>
    </source>
</evidence>
<keyword evidence="3" id="KW-1185">Reference proteome</keyword>
<evidence type="ECO:0000313" key="2">
    <source>
        <dbReference type="EMBL" id="NEU74160.1"/>
    </source>
</evidence>
<feature type="transmembrane region" description="Helical" evidence="1">
    <location>
        <begin position="155"/>
        <end position="174"/>
    </location>
</feature>
<feature type="transmembrane region" description="Helical" evidence="1">
    <location>
        <begin position="128"/>
        <end position="146"/>
    </location>
</feature>
<feature type="transmembrane region" description="Helical" evidence="1">
    <location>
        <begin position="50"/>
        <end position="67"/>
    </location>
</feature>
<gene>
    <name evidence="2" type="ORF">PI95_016735</name>
</gene>
<dbReference type="Proteomes" id="UP000031549">
    <property type="component" value="Unassembled WGS sequence"/>
</dbReference>
<keyword evidence="1" id="KW-0472">Membrane</keyword>
<name>A0A846HC50_9CYAN</name>
<dbReference type="EMBL" id="JTCM02000035">
    <property type="protein sequence ID" value="NEU74160.1"/>
    <property type="molecule type" value="Genomic_DNA"/>
</dbReference>
<dbReference type="Pfam" id="PF11318">
    <property type="entry name" value="DUF3120"/>
    <property type="match status" value="1"/>
</dbReference>